<reference evidence="3" key="1">
    <citation type="submission" date="2023-02" db="EMBL/GenBank/DDBJ databases">
        <title>Polaribacter ponticola sp. nov., isolated from seawater.</title>
        <authorList>
            <person name="Baek J.H."/>
            <person name="Kim J.M."/>
            <person name="Choi D.G."/>
            <person name="Jeon C.O."/>
        </authorList>
    </citation>
    <scope>NUCLEOTIDE SEQUENCE</scope>
    <source>
        <strain evidence="3">MSW5</strain>
    </source>
</reference>
<protein>
    <submittedName>
        <fullName evidence="3">Glutaredoxin domain-containing protein</fullName>
    </submittedName>
</protein>
<evidence type="ECO:0000313" key="3">
    <source>
        <dbReference type="EMBL" id="MDD7914912.1"/>
    </source>
</evidence>
<organism evidence="3 4">
    <name type="scientific">Polaribacter ponticola</name>
    <dbReference type="NCBI Taxonomy" id="2978475"/>
    <lineage>
        <taxon>Bacteria</taxon>
        <taxon>Pseudomonadati</taxon>
        <taxon>Bacteroidota</taxon>
        <taxon>Flavobacteriia</taxon>
        <taxon>Flavobacteriales</taxon>
        <taxon>Flavobacteriaceae</taxon>
    </lineage>
</organism>
<keyword evidence="1" id="KW-0732">Signal</keyword>
<feature type="domain" description="Glutaredoxin" evidence="2">
    <location>
        <begin position="34"/>
        <end position="75"/>
    </location>
</feature>
<keyword evidence="4" id="KW-1185">Reference proteome</keyword>
<dbReference type="SUPFAM" id="SSF52833">
    <property type="entry name" value="Thioredoxin-like"/>
    <property type="match status" value="1"/>
</dbReference>
<dbReference type="Gene3D" id="3.40.30.10">
    <property type="entry name" value="Glutaredoxin"/>
    <property type="match status" value="1"/>
</dbReference>
<evidence type="ECO:0000256" key="1">
    <source>
        <dbReference type="SAM" id="SignalP"/>
    </source>
</evidence>
<name>A0ABT5SCB3_9FLAO</name>
<evidence type="ECO:0000313" key="4">
    <source>
        <dbReference type="Proteomes" id="UP001151478"/>
    </source>
</evidence>
<gene>
    <name evidence="3" type="ORF">N5A56_011005</name>
</gene>
<dbReference type="Pfam" id="PF00462">
    <property type="entry name" value="Glutaredoxin"/>
    <property type="match status" value="1"/>
</dbReference>
<proteinExistence type="predicted"/>
<dbReference type="PROSITE" id="PS51354">
    <property type="entry name" value="GLUTAREDOXIN_2"/>
    <property type="match status" value="1"/>
</dbReference>
<accession>A0ABT5SCB3</accession>
<dbReference type="EMBL" id="JAOSLC020000003">
    <property type="protein sequence ID" value="MDD7914912.1"/>
    <property type="molecule type" value="Genomic_DNA"/>
</dbReference>
<evidence type="ECO:0000259" key="2">
    <source>
        <dbReference type="Pfam" id="PF00462"/>
    </source>
</evidence>
<dbReference type="Proteomes" id="UP001151478">
    <property type="component" value="Unassembled WGS sequence"/>
</dbReference>
<comment type="caution">
    <text evidence="3">The sequence shown here is derived from an EMBL/GenBank/DDBJ whole genome shotgun (WGS) entry which is preliminary data.</text>
</comment>
<feature type="signal peptide" evidence="1">
    <location>
        <begin position="1"/>
        <end position="18"/>
    </location>
</feature>
<dbReference type="RefSeq" id="WP_265725502.1">
    <property type="nucleotide sequence ID" value="NZ_JAOSLC020000003.1"/>
</dbReference>
<dbReference type="InterPro" id="IPR036249">
    <property type="entry name" value="Thioredoxin-like_sf"/>
</dbReference>
<sequence length="121" mass="14060">MKHFIIIVLLFTSLQSNAQEVFHQIKESKKQKMIVYGSDSCHSCLDTKAFLKEKKVKFTYYDIDINKAKEQEMLLKLQKNNISIHTLSLPVVDNKGDVFLNKGNLQEFLKVLAKKIEKDEN</sequence>
<feature type="chain" id="PRO_5046902013" evidence="1">
    <location>
        <begin position="19"/>
        <end position="121"/>
    </location>
</feature>
<dbReference type="InterPro" id="IPR002109">
    <property type="entry name" value="Glutaredoxin"/>
</dbReference>